<gene>
    <name evidence="1" type="ORF">Tco_0875274</name>
</gene>
<keyword evidence="2" id="KW-1185">Reference proteome</keyword>
<evidence type="ECO:0000313" key="1">
    <source>
        <dbReference type="EMBL" id="GJT16568.1"/>
    </source>
</evidence>
<reference evidence="1" key="1">
    <citation type="journal article" date="2022" name="Int. J. Mol. Sci.">
        <title>Draft Genome of Tanacetum Coccineum: Genomic Comparison of Closely Related Tanacetum-Family Plants.</title>
        <authorList>
            <person name="Yamashiro T."/>
            <person name="Shiraishi A."/>
            <person name="Nakayama K."/>
            <person name="Satake H."/>
        </authorList>
    </citation>
    <scope>NUCLEOTIDE SEQUENCE</scope>
</reference>
<proteinExistence type="predicted"/>
<sequence>MGDYGKPFMSSVPGIDKATLKACKRLGAARNKVGFNYARGLTNIRVDRELKENMVIVIPNLEGKGDVLHTIRVKSVVNDDVLGAHGESFIGADYVVENGQKANADDIYMGDLRNSYDALKEMENIILNVITSCAEKVCNIVNDSEKVVDESESPTDDIYDETP</sequence>
<dbReference type="Proteomes" id="UP001151760">
    <property type="component" value="Unassembled WGS sequence"/>
</dbReference>
<organism evidence="1 2">
    <name type="scientific">Tanacetum coccineum</name>
    <dbReference type="NCBI Taxonomy" id="301880"/>
    <lineage>
        <taxon>Eukaryota</taxon>
        <taxon>Viridiplantae</taxon>
        <taxon>Streptophyta</taxon>
        <taxon>Embryophyta</taxon>
        <taxon>Tracheophyta</taxon>
        <taxon>Spermatophyta</taxon>
        <taxon>Magnoliopsida</taxon>
        <taxon>eudicotyledons</taxon>
        <taxon>Gunneridae</taxon>
        <taxon>Pentapetalae</taxon>
        <taxon>asterids</taxon>
        <taxon>campanulids</taxon>
        <taxon>Asterales</taxon>
        <taxon>Asteraceae</taxon>
        <taxon>Asteroideae</taxon>
        <taxon>Anthemideae</taxon>
        <taxon>Anthemidinae</taxon>
        <taxon>Tanacetum</taxon>
    </lineage>
</organism>
<reference evidence="1" key="2">
    <citation type="submission" date="2022-01" db="EMBL/GenBank/DDBJ databases">
        <authorList>
            <person name="Yamashiro T."/>
            <person name="Shiraishi A."/>
            <person name="Satake H."/>
            <person name="Nakayama K."/>
        </authorList>
    </citation>
    <scope>NUCLEOTIDE SEQUENCE</scope>
</reference>
<protein>
    <submittedName>
        <fullName evidence="1">Uncharacterized protein</fullName>
    </submittedName>
</protein>
<comment type="caution">
    <text evidence="1">The sequence shown here is derived from an EMBL/GenBank/DDBJ whole genome shotgun (WGS) entry which is preliminary data.</text>
</comment>
<evidence type="ECO:0000313" key="2">
    <source>
        <dbReference type="Proteomes" id="UP001151760"/>
    </source>
</evidence>
<dbReference type="EMBL" id="BQNB010013485">
    <property type="protein sequence ID" value="GJT16568.1"/>
    <property type="molecule type" value="Genomic_DNA"/>
</dbReference>
<name>A0ABQ5BPR5_9ASTR</name>
<accession>A0ABQ5BPR5</accession>